<gene>
    <name evidence="6" type="ORF">SK571_33690</name>
</gene>
<dbReference type="InterPro" id="IPR019775">
    <property type="entry name" value="WD40_repeat_CS"/>
</dbReference>
<dbReference type="Gene3D" id="3.40.50.300">
    <property type="entry name" value="P-loop containing nucleotide triphosphate hydrolases"/>
    <property type="match status" value="1"/>
</dbReference>
<keyword evidence="2" id="KW-0677">Repeat</keyword>
<evidence type="ECO:0000256" key="4">
    <source>
        <dbReference type="SAM" id="Phobius"/>
    </source>
</evidence>
<name>A0ABU4U1D7_9PSEU</name>
<dbReference type="SUPFAM" id="SSF50978">
    <property type="entry name" value="WD40 repeat-like"/>
    <property type="match status" value="1"/>
</dbReference>
<dbReference type="InterPro" id="IPR020472">
    <property type="entry name" value="WD40_PAC1"/>
</dbReference>
<dbReference type="Gene3D" id="2.130.10.10">
    <property type="entry name" value="YVTN repeat-like/Quinoprotein amine dehydrogenase"/>
    <property type="match status" value="4"/>
</dbReference>
<dbReference type="Proteomes" id="UP001271792">
    <property type="component" value="Unassembled WGS sequence"/>
</dbReference>
<dbReference type="InterPro" id="IPR015943">
    <property type="entry name" value="WD40/YVTN_repeat-like_dom_sf"/>
</dbReference>
<dbReference type="SUPFAM" id="SSF101908">
    <property type="entry name" value="Putative isomerase YbhE"/>
    <property type="match status" value="1"/>
</dbReference>
<evidence type="ECO:0000313" key="7">
    <source>
        <dbReference type="Proteomes" id="UP001271792"/>
    </source>
</evidence>
<dbReference type="Pfam" id="PF20703">
    <property type="entry name" value="nSTAND1"/>
    <property type="match status" value="1"/>
</dbReference>
<keyword evidence="4" id="KW-0812">Transmembrane</keyword>
<comment type="caution">
    <text evidence="6">The sequence shown here is derived from an EMBL/GenBank/DDBJ whole genome shotgun (WGS) entry which is preliminary data.</text>
</comment>
<dbReference type="PANTHER" id="PTHR44129">
    <property type="entry name" value="WD REPEAT-CONTAINING PROTEIN POP1"/>
    <property type="match status" value="1"/>
</dbReference>
<dbReference type="PROSITE" id="PS50082">
    <property type="entry name" value="WD_REPEATS_2"/>
    <property type="match status" value="7"/>
</dbReference>
<evidence type="ECO:0000259" key="5">
    <source>
        <dbReference type="Pfam" id="PF20703"/>
    </source>
</evidence>
<dbReference type="InterPro" id="IPR036322">
    <property type="entry name" value="WD40_repeat_dom_sf"/>
</dbReference>
<dbReference type="PROSITE" id="PS00678">
    <property type="entry name" value="WD_REPEATS_1"/>
    <property type="match status" value="4"/>
</dbReference>
<dbReference type="InterPro" id="IPR001680">
    <property type="entry name" value="WD40_rpt"/>
</dbReference>
<dbReference type="InterPro" id="IPR049052">
    <property type="entry name" value="nSTAND1"/>
</dbReference>
<keyword evidence="1 3" id="KW-0853">WD repeat</keyword>
<feature type="repeat" description="WD" evidence="3">
    <location>
        <begin position="723"/>
        <end position="750"/>
    </location>
</feature>
<feature type="transmembrane region" description="Helical" evidence="4">
    <location>
        <begin position="443"/>
        <end position="467"/>
    </location>
</feature>
<protein>
    <recommendedName>
        <fullName evidence="5">Novel STAND NTPase 1 domain-containing protein</fullName>
    </recommendedName>
</protein>
<keyword evidence="4" id="KW-0472">Membrane</keyword>
<feature type="repeat" description="WD" evidence="3">
    <location>
        <begin position="580"/>
        <end position="621"/>
    </location>
</feature>
<proteinExistence type="predicted"/>
<evidence type="ECO:0000256" key="3">
    <source>
        <dbReference type="PROSITE-ProRule" id="PRU00221"/>
    </source>
</evidence>
<dbReference type="EMBL" id="JAXAVV010000020">
    <property type="protein sequence ID" value="MDX8054350.1"/>
    <property type="molecule type" value="Genomic_DNA"/>
</dbReference>
<dbReference type="CDD" id="cd00200">
    <property type="entry name" value="WD40"/>
    <property type="match status" value="1"/>
</dbReference>
<feature type="repeat" description="WD" evidence="3">
    <location>
        <begin position="932"/>
        <end position="965"/>
    </location>
</feature>
<accession>A0ABU4U1D7</accession>
<evidence type="ECO:0000313" key="6">
    <source>
        <dbReference type="EMBL" id="MDX8054350.1"/>
    </source>
</evidence>
<feature type="repeat" description="WD" evidence="3">
    <location>
        <begin position="626"/>
        <end position="667"/>
    </location>
</feature>
<sequence>MESFQLEDQEWFFGRTALTERLVATTTDPTTEGPVLVVGPSGSGKSSLLRAGVAGRLANTEPGWQLALLKPGPDPMTALAEQFTLLSDETDPVTGQGDLPGVIATVLRQRQSSVLVLVDQLEELFTHDVDVAGRSEFVSVLHSISSITSDGHRVQVLASLRSDFYDAALQIPELRESLQARQVLVGAMTRDELREAIAGPAAKASVTIDGGLVHLILRDLASSHGGSGHDAGALPMLSYALLATWKRGNSKRMTVQNYIDAGGINSAIAHSADAVFSELTGHEQAIARQQFVRLVHVSDDAPDTRRRVRLSELVGGEDEQSRTRRMAVLRRYVDARLITADFDFVEISHEALLSAWPRLREWIDADRAGHRIRTSLTSDATRWDEAGEDAGMLYRGQRLAMVLEWRDSASADWQLNALEQRFLEQSAAAVDAERFRERRNNRVLRVLVSVLAVLVLVAASAATLSFVERARADQARELAVSRQIAGTADRLRETDPALAAQLAVAALRVAPTVEARSALVTATTIPIGTRLPRPSGGKQSMAVSPDGTLLAAAGATTTDADLLLWDLRTAGTTRSAPNPLKGHSSGIYAVAFSPDGQLVATASDDRTVRLWDVRDRERPAKLGEALTGPTDRLLSVEFSPDGRMLAAGTRNAELWVWDVSVRDQVKHLAGPVSGGGEALQSLAFHTELPLLAAADAKRAVHLWRVDGGRLGDRLPSIPVPTKVNVVAFQPGTGVLVAGGNDTLLRFWDVSVPESPRPAAEPLAAASGWINAVAFDGDVVAVASADHKVHAWDLETRSELVVLPHPEPTTGVALRGRHTLITSGADGVARVWPFPSPSIPGAGRKTTGVTFDGKGTLIADAGTDVRIWDLGAGRTPSRLAGPLPLPAGVTAMAGLAEIDDDSTLFVSSARDTFDVWLWDIRDPAAPRLQPKPLRAHTALVEAVVFSPIRRLLATGGDDGRIALWNVTDPANPLQHALLEPNARNVFTIVFSPDGNTIAAATQSGRLLRWDVTNPDAPRELEPVVVSSDYLYSVDYTSDSSLIAAGTATGVVQLYSVDAQQRMTKLGEPITGPDGYVHSVAFSPDNRTLAAGTSTGQVWLWDITDRDAPTVVALVQGPTEGTWKVTFSPDGSSLATVLGNVTAVLDPDPDRVARTICDSAGLLITRDEWRKHVPGEEFRAIC</sequence>
<reference evidence="6 7" key="1">
    <citation type="submission" date="2023-11" db="EMBL/GenBank/DDBJ databases">
        <title>Lentzea sokolovensis, sp. nov., Lentzea kristufkii, sp. nov., and Lentzea miocenensis, sp. nov., rare actinobacteria from Sokolov Coal Basin, Miocene lacustrine sediment, Czech Republic.</title>
        <authorList>
            <person name="Lara A."/>
            <person name="Kotroba L."/>
            <person name="Nouioui I."/>
            <person name="Neumann-Schaal M."/>
            <person name="Mast Y."/>
            <person name="Chronakova A."/>
        </authorList>
    </citation>
    <scope>NUCLEOTIDE SEQUENCE [LARGE SCALE GENOMIC DNA]</scope>
    <source>
        <strain evidence="6 7">BCCO 10_0798</strain>
    </source>
</reference>
<feature type="repeat" description="WD" evidence="3">
    <location>
        <begin position="762"/>
        <end position="801"/>
    </location>
</feature>
<keyword evidence="4" id="KW-1133">Transmembrane helix</keyword>
<dbReference type="Pfam" id="PF00400">
    <property type="entry name" value="WD40"/>
    <property type="match status" value="4"/>
</dbReference>
<dbReference type="RefSeq" id="WP_319988143.1">
    <property type="nucleotide sequence ID" value="NZ_JAXAVV010000020.1"/>
</dbReference>
<keyword evidence="7" id="KW-1185">Reference proteome</keyword>
<dbReference type="PRINTS" id="PR00320">
    <property type="entry name" value="GPROTEINBRPT"/>
</dbReference>
<feature type="repeat" description="WD" evidence="3">
    <location>
        <begin position="977"/>
        <end position="1018"/>
    </location>
</feature>
<organism evidence="6 7">
    <name type="scientific">Lentzea kristufekii</name>
    <dbReference type="NCBI Taxonomy" id="3095430"/>
    <lineage>
        <taxon>Bacteria</taxon>
        <taxon>Bacillati</taxon>
        <taxon>Actinomycetota</taxon>
        <taxon>Actinomycetes</taxon>
        <taxon>Pseudonocardiales</taxon>
        <taxon>Pseudonocardiaceae</taxon>
        <taxon>Lentzea</taxon>
    </lineage>
</organism>
<dbReference type="SMART" id="SM00320">
    <property type="entry name" value="WD40"/>
    <property type="match status" value="13"/>
</dbReference>
<dbReference type="SUPFAM" id="SSF52540">
    <property type="entry name" value="P-loop containing nucleoside triphosphate hydrolases"/>
    <property type="match status" value="1"/>
</dbReference>
<evidence type="ECO:0000256" key="1">
    <source>
        <dbReference type="ARBA" id="ARBA00022574"/>
    </source>
</evidence>
<evidence type="ECO:0000256" key="2">
    <source>
        <dbReference type="ARBA" id="ARBA00022737"/>
    </source>
</evidence>
<dbReference type="PROSITE" id="PS50294">
    <property type="entry name" value="WD_REPEATS_REGION"/>
    <property type="match status" value="4"/>
</dbReference>
<dbReference type="InterPro" id="IPR027417">
    <property type="entry name" value="P-loop_NTPase"/>
</dbReference>
<feature type="domain" description="Novel STAND NTPase 1" evidence="5">
    <location>
        <begin position="2"/>
        <end position="390"/>
    </location>
</feature>
<feature type="repeat" description="WD" evidence="3">
    <location>
        <begin position="1068"/>
        <end position="1109"/>
    </location>
</feature>
<dbReference type="InterPro" id="IPR050349">
    <property type="entry name" value="WD_LIS1/nudF_dynein_reg"/>
</dbReference>